<dbReference type="PATRIC" id="fig|1006551.4.peg.5549"/>
<organism evidence="8 9">
    <name type="scientific">Klebsiella michiganensis (strain ATCC 8724 / DSM 4798 / JCM 20051 / NBRC 3318 / NRRL B-199 / KCTC 1686 / BUCSAV 143 / CCM 1901)</name>
    <dbReference type="NCBI Taxonomy" id="1006551"/>
    <lineage>
        <taxon>Bacteria</taxon>
        <taxon>Pseudomonadati</taxon>
        <taxon>Pseudomonadota</taxon>
        <taxon>Gammaproteobacteria</taxon>
        <taxon>Enterobacterales</taxon>
        <taxon>Enterobacteriaceae</taxon>
        <taxon>Klebsiella/Raoultella group</taxon>
        <taxon>Klebsiella</taxon>
    </lineage>
</organism>
<dbReference type="Pfam" id="PF13380">
    <property type="entry name" value="CoA_binding_2"/>
    <property type="match status" value="1"/>
</dbReference>
<dbReference type="GO" id="GO:0016747">
    <property type="term" value="F:acyltransferase activity, transferring groups other than amino-acyl groups"/>
    <property type="evidence" value="ECO:0007669"/>
    <property type="project" value="InterPro"/>
</dbReference>
<dbReference type="InterPro" id="IPR016102">
    <property type="entry name" value="Succinyl-CoA_synth-like"/>
</dbReference>
<dbReference type="PANTHER" id="PTHR42793:SF1">
    <property type="entry name" value="PEPTIDYL-LYSINE N-ACETYLTRANSFERASE PATZ"/>
    <property type="match status" value="1"/>
</dbReference>
<dbReference type="SUPFAM" id="SSF56059">
    <property type="entry name" value="Glutathione synthetase ATP-binding domain-like"/>
    <property type="match status" value="1"/>
</dbReference>
<dbReference type="InterPro" id="IPR036291">
    <property type="entry name" value="NAD(P)-bd_dom_sf"/>
</dbReference>
<dbReference type="AlphaFoldDB" id="A0A0H3HKP3"/>
<evidence type="ECO:0000256" key="3">
    <source>
        <dbReference type="ARBA" id="ARBA00047902"/>
    </source>
</evidence>
<protein>
    <recommendedName>
        <fullName evidence="6">Protein lysine acetyltransferase</fullName>
    </recommendedName>
</protein>
<dbReference type="Gene3D" id="3.40.630.30">
    <property type="match status" value="1"/>
</dbReference>
<evidence type="ECO:0000259" key="7">
    <source>
        <dbReference type="PROSITE" id="PS51186"/>
    </source>
</evidence>
<dbReference type="KEGG" id="kox:KOX_27625"/>
<dbReference type="PANTHER" id="PTHR42793">
    <property type="entry name" value="COA BINDING DOMAIN CONTAINING PROTEIN"/>
    <property type="match status" value="1"/>
</dbReference>
<dbReference type="Proteomes" id="UP000007843">
    <property type="component" value="Chromosome"/>
</dbReference>
<comment type="similarity">
    <text evidence="5">In the central section; belongs to the acetate CoA ligase beta subunit family.</text>
</comment>
<comment type="catalytic activity">
    <reaction evidence="3">
        <text>L-lysyl-[protein] + acetyl-CoA = N(6)-acetyl-L-lysyl-[protein] + CoA + H(+)</text>
        <dbReference type="Rhea" id="RHEA:45948"/>
        <dbReference type="Rhea" id="RHEA-COMP:9752"/>
        <dbReference type="Rhea" id="RHEA-COMP:10731"/>
        <dbReference type="ChEBI" id="CHEBI:15378"/>
        <dbReference type="ChEBI" id="CHEBI:29969"/>
        <dbReference type="ChEBI" id="CHEBI:57287"/>
        <dbReference type="ChEBI" id="CHEBI:57288"/>
        <dbReference type="ChEBI" id="CHEBI:61930"/>
    </reaction>
</comment>
<keyword evidence="1 8" id="KW-0808">Transferase</keyword>
<dbReference type="Pfam" id="PF00583">
    <property type="entry name" value="Acetyltransf_1"/>
    <property type="match status" value="1"/>
</dbReference>
<keyword evidence="2" id="KW-0012">Acyltransferase</keyword>
<dbReference type="InterPro" id="IPR000182">
    <property type="entry name" value="GNAT_dom"/>
</dbReference>
<name>A0A0H3HKP3_KLEM8</name>
<dbReference type="InterPro" id="IPR016181">
    <property type="entry name" value="Acyl_CoA_acyltransferase"/>
</dbReference>
<accession>A0A0H3HKP3</accession>
<dbReference type="FunFam" id="3.30.1490.20:FF:000020">
    <property type="entry name" value="Protein lysine acetyltransferase"/>
    <property type="match status" value="1"/>
</dbReference>
<gene>
    <name evidence="8" type="ordered locus">KOX_27625</name>
</gene>
<dbReference type="InterPro" id="IPR013815">
    <property type="entry name" value="ATP_grasp_subdomain_1"/>
</dbReference>
<evidence type="ECO:0000256" key="4">
    <source>
        <dbReference type="ARBA" id="ARBA00060888"/>
    </source>
</evidence>
<dbReference type="GO" id="GO:0005524">
    <property type="term" value="F:ATP binding"/>
    <property type="evidence" value="ECO:0007669"/>
    <property type="project" value="InterPro"/>
</dbReference>
<comment type="similarity">
    <text evidence="4">In the N-terminal section; belongs to the acetate CoA ligase alpha subunit family.</text>
</comment>
<dbReference type="FunFam" id="3.40.50.261:FF:000009">
    <property type="entry name" value="Protein lysine acetyltransferase"/>
    <property type="match status" value="1"/>
</dbReference>
<dbReference type="Pfam" id="PF13549">
    <property type="entry name" value="ATP-grasp_5"/>
    <property type="match status" value="1"/>
</dbReference>
<dbReference type="Gene3D" id="3.30.1490.20">
    <property type="entry name" value="ATP-grasp fold, A domain"/>
    <property type="match status" value="1"/>
</dbReference>
<evidence type="ECO:0000256" key="1">
    <source>
        <dbReference type="ARBA" id="ARBA00022679"/>
    </source>
</evidence>
<evidence type="ECO:0000256" key="2">
    <source>
        <dbReference type="ARBA" id="ARBA00023315"/>
    </source>
</evidence>
<dbReference type="SMART" id="SM00881">
    <property type="entry name" value="CoA_binding"/>
    <property type="match status" value="1"/>
</dbReference>
<dbReference type="SUPFAM" id="SSF51735">
    <property type="entry name" value="NAD(P)-binding Rossmann-fold domains"/>
    <property type="match status" value="1"/>
</dbReference>
<sequence length="892" mass="98171">MSQRGLEALLRPKSIAVIGASMKPQRAGYLMMRNLLAGGFSGPVLPVTPAWKAVQGVLAWPDVDSLPFTPDLAVLCTNARRNLELLEALGQKGCKTCIILSSIPEQYPALLECASRYQMRLLGPNSLGLLAPWQGLNASFSPVPIHRGKLAFISQSAAVSNTILDWAQQREMGFSYFIALGDSLDIDVDDLLDFLARDSKTSAILLYLEHLSDARRFVSAARSASRNKPILVIKSGRSPAAQKLLHVNSGMDPAWDAAIQRAGLLRVQDTHELFSAVETLSHMRPLRGEKLMIISNGAAPAALALDELWLRNGKLAALSEETSSALRQALPETIDIANPLDLRDDASSEHYLKALNVLLDSHDYDALLVIHSPSAAAPGTESALALIDALKRHPRGKYVTVLTNWCGEFSSQEARRLFSDAGLPTYRTPEGTITAFMHMVEYRRNQKQLRETPVLSDSLTTNAAEAHNLLQRAMNEGATSLDTHEVSPVLHAYGIHTLPTWIAADSAEAVHIAEQIGYPVALKLRSPDIPHKSEVQGVMLYLRTATEVQQAADAIIDRVKMTWPQARIHGLLVQSMANRAGAQELRVVVEHDPVFGPLIMLGEGGVEWRAEDQAAVALPPLNMNLARYLVIQAIKSKKVRGRSALRPLDIPGLSQLLVQVSNLIVDCPEIQRLDIHPLLASGHEFTALDVTLTLAPFTGDSESRLAIRPYPQQQEEWVVMKNGERCLFRPILPEDEPQLMAFIAQVTKEDLYYRYFSEINEFTHDDLANMTQIDYDREMAFVAVRTTAEGNEILGVTRAISDPDNIDAEFAVLVRSDLKGMGLGRKLLEKLIIYTQNHGLQRLNGITMPNNKGMIGLARKLGFSVDIQLEDGIVSLSLQLVPEQLQTAGRNC</sequence>
<evidence type="ECO:0000313" key="8">
    <source>
        <dbReference type="EMBL" id="AEX07231.1"/>
    </source>
</evidence>
<dbReference type="InterPro" id="IPR032875">
    <property type="entry name" value="Succ_CoA_lig_flav_dom"/>
</dbReference>
<dbReference type="InterPro" id="IPR003781">
    <property type="entry name" value="CoA-bd"/>
</dbReference>
<dbReference type="Gene3D" id="3.40.50.720">
    <property type="entry name" value="NAD(P)-binding Rossmann-like Domain"/>
    <property type="match status" value="1"/>
</dbReference>
<dbReference type="EMBL" id="CP003218">
    <property type="protein sequence ID" value="AEX07231.1"/>
    <property type="molecule type" value="Genomic_DNA"/>
</dbReference>
<reference evidence="8 9" key="1">
    <citation type="journal article" date="2012" name="J. Bacteriol.">
        <title>Complete genome sequence of Klebsiella oxytoca KCTC 1686, used in production of 2,3-butanediol.</title>
        <authorList>
            <person name="Shin S.H."/>
            <person name="Kim S."/>
            <person name="Kim J.Y."/>
            <person name="Lee S."/>
            <person name="Um Y."/>
            <person name="Oh M.K."/>
            <person name="Kim Y.R."/>
            <person name="Lee J."/>
            <person name="Yang K.S."/>
        </authorList>
    </citation>
    <scope>NUCLEOTIDE SEQUENCE [LARGE SCALE GENOMIC DNA]</scope>
    <source>
        <strain evidence="9">ATCC 8724 / DSM 4798 / JCM 20051 / NBRC 3318 / NRRL B-199 / KCTC 1686</strain>
    </source>
</reference>
<feature type="domain" description="N-acetyltransferase" evidence="7">
    <location>
        <begin position="726"/>
        <end position="881"/>
    </location>
</feature>
<dbReference type="PROSITE" id="PS51186">
    <property type="entry name" value="GNAT"/>
    <property type="match status" value="1"/>
</dbReference>
<dbReference type="SUPFAM" id="SSF52210">
    <property type="entry name" value="Succinyl-CoA synthetase domains"/>
    <property type="match status" value="2"/>
</dbReference>
<dbReference type="Pfam" id="PF13607">
    <property type="entry name" value="Succ_CoA_lig"/>
    <property type="match status" value="1"/>
</dbReference>
<evidence type="ECO:0000256" key="5">
    <source>
        <dbReference type="ARBA" id="ARBA00061456"/>
    </source>
</evidence>
<evidence type="ECO:0000256" key="6">
    <source>
        <dbReference type="ARBA" id="ARBA00081924"/>
    </source>
</evidence>
<dbReference type="RefSeq" id="WP_014230409.1">
    <property type="nucleotide sequence ID" value="NC_016612.1"/>
</dbReference>
<dbReference type="Gene3D" id="3.30.470.20">
    <property type="entry name" value="ATP-grasp fold, B domain"/>
    <property type="match status" value="1"/>
</dbReference>
<dbReference type="HOGENOM" id="CLU_007415_0_2_6"/>
<dbReference type="Gene3D" id="3.40.50.261">
    <property type="entry name" value="Succinyl-CoA synthetase domains"/>
    <property type="match status" value="2"/>
</dbReference>
<proteinExistence type="inferred from homology"/>
<dbReference type="SUPFAM" id="SSF55729">
    <property type="entry name" value="Acyl-CoA N-acyltransferases (Nat)"/>
    <property type="match status" value="1"/>
</dbReference>
<evidence type="ECO:0000313" key="9">
    <source>
        <dbReference type="Proteomes" id="UP000007843"/>
    </source>
</evidence>